<evidence type="ECO:0000313" key="2">
    <source>
        <dbReference type="Proteomes" id="UP000054538"/>
    </source>
</evidence>
<evidence type="ECO:0000313" key="1">
    <source>
        <dbReference type="EMBL" id="KIK77486.1"/>
    </source>
</evidence>
<dbReference type="AlphaFoldDB" id="A0A0D0D1P8"/>
<keyword evidence="2" id="KW-1185">Reference proteome</keyword>
<dbReference type="Proteomes" id="UP000054538">
    <property type="component" value="Unassembled WGS sequence"/>
</dbReference>
<reference evidence="1 2" key="1">
    <citation type="submission" date="2014-04" db="EMBL/GenBank/DDBJ databases">
        <authorList>
            <consortium name="DOE Joint Genome Institute"/>
            <person name="Kuo A."/>
            <person name="Kohler A."/>
            <person name="Jargeat P."/>
            <person name="Nagy L.G."/>
            <person name="Floudas D."/>
            <person name="Copeland A."/>
            <person name="Barry K.W."/>
            <person name="Cichocki N."/>
            <person name="Veneault-Fourrey C."/>
            <person name="LaButti K."/>
            <person name="Lindquist E.A."/>
            <person name="Lipzen A."/>
            <person name="Lundell T."/>
            <person name="Morin E."/>
            <person name="Murat C."/>
            <person name="Sun H."/>
            <person name="Tunlid A."/>
            <person name="Henrissat B."/>
            <person name="Grigoriev I.V."/>
            <person name="Hibbett D.S."/>
            <person name="Martin F."/>
            <person name="Nordberg H.P."/>
            <person name="Cantor M.N."/>
            <person name="Hua S.X."/>
        </authorList>
    </citation>
    <scope>NUCLEOTIDE SEQUENCE [LARGE SCALE GENOMIC DNA]</scope>
    <source>
        <strain evidence="1 2">Ve08.2h10</strain>
    </source>
</reference>
<dbReference type="InParanoid" id="A0A0D0D1P8"/>
<proteinExistence type="predicted"/>
<dbReference type="STRING" id="930991.A0A0D0D1P8"/>
<organism evidence="1 2">
    <name type="scientific">Paxillus rubicundulus Ve08.2h10</name>
    <dbReference type="NCBI Taxonomy" id="930991"/>
    <lineage>
        <taxon>Eukaryota</taxon>
        <taxon>Fungi</taxon>
        <taxon>Dikarya</taxon>
        <taxon>Basidiomycota</taxon>
        <taxon>Agaricomycotina</taxon>
        <taxon>Agaricomycetes</taxon>
        <taxon>Agaricomycetidae</taxon>
        <taxon>Boletales</taxon>
        <taxon>Paxilineae</taxon>
        <taxon>Paxillaceae</taxon>
        <taxon>Paxillus</taxon>
    </lineage>
</organism>
<gene>
    <name evidence="1" type="ORF">PAXRUDRAFT_166690</name>
</gene>
<dbReference type="OrthoDB" id="2669721at2759"/>
<feature type="non-terminal residue" evidence="1">
    <location>
        <position position="1"/>
    </location>
</feature>
<protein>
    <submittedName>
        <fullName evidence="1">Uncharacterized protein</fullName>
    </submittedName>
</protein>
<reference evidence="2" key="2">
    <citation type="submission" date="2015-01" db="EMBL/GenBank/DDBJ databases">
        <title>Evolutionary Origins and Diversification of the Mycorrhizal Mutualists.</title>
        <authorList>
            <consortium name="DOE Joint Genome Institute"/>
            <consortium name="Mycorrhizal Genomics Consortium"/>
            <person name="Kohler A."/>
            <person name="Kuo A."/>
            <person name="Nagy L.G."/>
            <person name="Floudas D."/>
            <person name="Copeland A."/>
            <person name="Barry K.W."/>
            <person name="Cichocki N."/>
            <person name="Veneault-Fourrey C."/>
            <person name="LaButti K."/>
            <person name="Lindquist E.A."/>
            <person name="Lipzen A."/>
            <person name="Lundell T."/>
            <person name="Morin E."/>
            <person name="Murat C."/>
            <person name="Riley R."/>
            <person name="Ohm R."/>
            <person name="Sun H."/>
            <person name="Tunlid A."/>
            <person name="Henrissat B."/>
            <person name="Grigoriev I.V."/>
            <person name="Hibbett D.S."/>
            <person name="Martin F."/>
        </authorList>
    </citation>
    <scope>NUCLEOTIDE SEQUENCE [LARGE SCALE GENOMIC DNA]</scope>
    <source>
        <strain evidence="2">Ve08.2h10</strain>
    </source>
</reference>
<accession>A0A0D0D1P8</accession>
<dbReference type="EMBL" id="KN826966">
    <property type="protein sequence ID" value="KIK77486.1"/>
    <property type="molecule type" value="Genomic_DNA"/>
</dbReference>
<sequence length="89" mass="9831">QAFSKPNVELLQLSSQVLVRSKILDKIVICNIKTILSVVAMIPKKLLLTSGEEEDCFCMVEKPGLDISDLGVPYSIYSDNDADDDDNVE</sequence>
<name>A0A0D0D1P8_9AGAM</name>
<dbReference type="HOGENOM" id="CLU_047287_4_0_1"/>